<keyword evidence="10" id="KW-1133">Transmembrane helix</keyword>
<dbReference type="Gene3D" id="3.30.40.10">
    <property type="entry name" value="Zinc/RING finger domain, C3HC4 (zinc finger)"/>
    <property type="match status" value="1"/>
</dbReference>
<dbReference type="FunFam" id="3.30.40.10:FF:000022">
    <property type="entry name" value="E3 ubiquitin-protein ligase RING1-like"/>
    <property type="match status" value="1"/>
</dbReference>
<comment type="catalytic activity">
    <reaction evidence="1">
        <text>S-ubiquitinyl-[E2 ubiquitin-conjugating enzyme]-L-cysteine + [acceptor protein]-L-lysine = [E2 ubiquitin-conjugating enzyme]-L-cysteine + N(6)-ubiquitinyl-[acceptor protein]-L-lysine.</text>
        <dbReference type="EC" id="2.3.2.27"/>
    </reaction>
</comment>
<protein>
    <recommendedName>
        <fullName evidence="2">RING-type E3 ubiquitin transferase</fullName>
        <ecNumber evidence="2">2.3.2.27</ecNumber>
    </recommendedName>
</protein>
<keyword evidence="10" id="KW-0812">Transmembrane</keyword>
<dbReference type="AlphaFoldDB" id="A0A6A3CXH5"/>
<evidence type="ECO:0000256" key="6">
    <source>
        <dbReference type="ARBA" id="ARBA00022786"/>
    </source>
</evidence>
<gene>
    <name evidence="12" type="ORF">F3Y22_tig00000778pilonHSYRG00013</name>
</gene>
<dbReference type="PANTHER" id="PTHR15710">
    <property type="entry name" value="E3 UBIQUITIN-PROTEIN LIGASE PRAJA"/>
    <property type="match status" value="1"/>
</dbReference>
<feature type="region of interest" description="Disordered" evidence="9">
    <location>
        <begin position="112"/>
        <end position="153"/>
    </location>
</feature>
<keyword evidence="3" id="KW-0808">Transferase</keyword>
<evidence type="ECO:0000256" key="4">
    <source>
        <dbReference type="ARBA" id="ARBA00022723"/>
    </source>
</evidence>
<dbReference type="PROSITE" id="PS50089">
    <property type="entry name" value="ZF_RING_2"/>
    <property type="match status" value="1"/>
</dbReference>
<feature type="region of interest" description="Disordered" evidence="9">
    <location>
        <begin position="71"/>
        <end position="95"/>
    </location>
</feature>
<keyword evidence="4" id="KW-0479">Metal-binding</keyword>
<evidence type="ECO:0000313" key="12">
    <source>
        <dbReference type="EMBL" id="KAE8734030.1"/>
    </source>
</evidence>
<evidence type="ECO:0000256" key="3">
    <source>
        <dbReference type="ARBA" id="ARBA00022679"/>
    </source>
</evidence>
<evidence type="ECO:0000313" key="13">
    <source>
        <dbReference type="Proteomes" id="UP000436088"/>
    </source>
</evidence>
<evidence type="ECO:0000256" key="5">
    <source>
        <dbReference type="ARBA" id="ARBA00022771"/>
    </source>
</evidence>
<accession>A0A6A3CXH5</accession>
<dbReference type="PANTHER" id="PTHR15710:SF242">
    <property type="entry name" value="OS06G0633500 PROTEIN"/>
    <property type="match status" value="1"/>
</dbReference>
<keyword evidence="5 8" id="KW-0863">Zinc-finger</keyword>
<sequence length="524" mass="58386">MEEDSERNFQDVPLRPAPGHMEGGGLVGDHSGLPSLCTLCRRSLAPEYEATFDLETVGLCGDCKFLLLEDLGTPPQDSNRRRRRRRNRQSSSESIENLFSQQFLQMINSLRQNQSTVSGSEDPIMDGGSGARSLRRSSSRTTPSGSRRWGRVISDSESDGFDHLDSFYGENESNVSFGRYRVFRGESDAISFSTYGGDSDASMDEHSFLDTEIFVQAERSDTNSDSDTDIDPMHAGLNQWIWDEPEEDEDGEWEEEDAEEYVVGHARTGLINLFSSNTNETTLPIFNLRRSRAGFYQLLDHLTETDGSRRGATPASSSFVNNLPRVAVSDEHENSDGLACAICKDVLPVGIEVNQLPCLHVYHPSCILPWLSARNSCPLCRYELPTDDKDYEEGKQHMNNRMEMQEIQRQNASEDNSSEDSDEAEADEACELGPCELHDVPHVGPTISCSARESGRDWLFRAAVPIAGIVGVVLVLCLGKPLIGRRGSIGDCNLPSWGQHQIQVSNTSSLNQRGSRGRRWWSLF</sequence>
<comment type="caution">
    <text evidence="12">The sequence shown here is derived from an EMBL/GenBank/DDBJ whole genome shotgun (WGS) entry which is preliminary data.</text>
</comment>
<keyword evidence="7" id="KW-0862">Zinc</keyword>
<dbReference type="InterPro" id="IPR013083">
    <property type="entry name" value="Znf_RING/FYVE/PHD"/>
</dbReference>
<evidence type="ECO:0000259" key="11">
    <source>
        <dbReference type="PROSITE" id="PS50089"/>
    </source>
</evidence>
<keyword evidence="6" id="KW-0833">Ubl conjugation pathway</keyword>
<dbReference type="EMBL" id="VEPZ02000074">
    <property type="protein sequence ID" value="KAE8734030.1"/>
    <property type="molecule type" value="Genomic_DNA"/>
</dbReference>
<dbReference type="InterPro" id="IPR001841">
    <property type="entry name" value="Znf_RING"/>
</dbReference>
<proteinExistence type="predicted"/>
<dbReference type="OrthoDB" id="21204at2759"/>
<dbReference type="GO" id="GO:0005737">
    <property type="term" value="C:cytoplasm"/>
    <property type="evidence" value="ECO:0007669"/>
    <property type="project" value="TreeGrafter"/>
</dbReference>
<evidence type="ECO:0000256" key="1">
    <source>
        <dbReference type="ARBA" id="ARBA00000900"/>
    </source>
</evidence>
<keyword evidence="13" id="KW-1185">Reference proteome</keyword>
<evidence type="ECO:0000256" key="2">
    <source>
        <dbReference type="ARBA" id="ARBA00012483"/>
    </source>
</evidence>
<evidence type="ECO:0000256" key="7">
    <source>
        <dbReference type="ARBA" id="ARBA00022833"/>
    </source>
</evidence>
<dbReference type="SMART" id="SM00184">
    <property type="entry name" value="RING"/>
    <property type="match status" value="1"/>
</dbReference>
<dbReference type="Proteomes" id="UP000436088">
    <property type="component" value="Unassembled WGS sequence"/>
</dbReference>
<dbReference type="Pfam" id="PF13639">
    <property type="entry name" value="zf-RING_2"/>
    <property type="match status" value="1"/>
</dbReference>
<dbReference type="SUPFAM" id="SSF57850">
    <property type="entry name" value="RING/U-box"/>
    <property type="match status" value="1"/>
</dbReference>
<evidence type="ECO:0000256" key="9">
    <source>
        <dbReference type="SAM" id="MobiDB-lite"/>
    </source>
</evidence>
<feature type="transmembrane region" description="Helical" evidence="10">
    <location>
        <begin position="458"/>
        <end position="478"/>
    </location>
</feature>
<reference evidence="12" key="1">
    <citation type="submission" date="2019-09" db="EMBL/GenBank/DDBJ databases">
        <title>Draft genome information of white flower Hibiscus syriacus.</title>
        <authorList>
            <person name="Kim Y.-M."/>
        </authorList>
    </citation>
    <scope>NUCLEOTIDE SEQUENCE [LARGE SCALE GENOMIC DNA]</scope>
    <source>
        <strain evidence="12">YM2019G1</strain>
    </source>
</reference>
<feature type="domain" description="RING-type" evidence="11">
    <location>
        <begin position="340"/>
        <end position="381"/>
    </location>
</feature>
<evidence type="ECO:0000256" key="8">
    <source>
        <dbReference type="PROSITE-ProRule" id="PRU00175"/>
    </source>
</evidence>
<evidence type="ECO:0000256" key="10">
    <source>
        <dbReference type="SAM" id="Phobius"/>
    </source>
</evidence>
<feature type="region of interest" description="Disordered" evidence="9">
    <location>
        <begin position="1"/>
        <end position="27"/>
    </location>
</feature>
<name>A0A6A3CXH5_HIBSY</name>
<keyword evidence="10" id="KW-0472">Membrane</keyword>
<dbReference type="GO" id="GO:0016567">
    <property type="term" value="P:protein ubiquitination"/>
    <property type="evidence" value="ECO:0007669"/>
    <property type="project" value="TreeGrafter"/>
</dbReference>
<dbReference type="EC" id="2.3.2.27" evidence="2"/>
<organism evidence="12 13">
    <name type="scientific">Hibiscus syriacus</name>
    <name type="common">Rose of Sharon</name>
    <dbReference type="NCBI Taxonomy" id="106335"/>
    <lineage>
        <taxon>Eukaryota</taxon>
        <taxon>Viridiplantae</taxon>
        <taxon>Streptophyta</taxon>
        <taxon>Embryophyta</taxon>
        <taxon>Tracheophyta</taxon>
        <taxon>Spermatophyta</taxon>
        <taxon>Magnoliopsida</taxon>
        <taxon>eudicotyledons</taxon>
        <taxon>Gunneridae</taxon>
        <taxon>Pentapetalae</taxon>
        <taxon>rosids</taxon>
        <taxon>malvids</taxon>
        <taxon>Malvales</taxon>
        <taxon>Malvaceae</taxon>
        <taxon>Malvoideae</taxon>
        <taxon>Hibiscus</taxon>
    </lineage>
</organism>
<dbReference type="GO" id="GO:0061630">
    <property type="term" value="F:ubiquitin protein ligase activity"/>
    <property type="evidence" value="ECO:0007669"/>
    <property type="project" value="UniProtKB-EC"/>
</dbReference>
<dbReference type="GO" id="GO:0008270">
    <property type="term" value="F:zinc ion binding"/>
    <property type="evidence" value="ECO:0007669"/>
    <property type="project" value="UniProtKB-KW"/>
</dbReference>